<accession>A0A061S7V7</accession>
<feature type="non-terminal residue" evidence="1">
    <location>
        <position position="1"/>
    </location>
</feature>
<dbReference type="AlphaFoldDB" id="A0A061S7V7"/>
<gene>
    <name evidence="1" type="ORF">TSPGSL018_14100</name>
</gene>
<dbReference type="EMBL" id="GBEZ01006534">
    <property type="protein sequence ID" value="JAC78871.1"/>
    <property type="molecule type" value="Transcribed_RNA"/>
</dbReference>
<sequence>LRSQDTGARLQVSLSPIPLCPPSTLLPCAPLSFLGSYGAFAPSVVGLFPLLSSNGSCSQSVPLLRRICYTSAGPTAIEEGK</sequence>
<organism evidence="1">
    <name type="scientific">Tetraselmis sp. GSL018</name>
    <dbReference type="NCBI Taxonomy" id="582737"/>
    <lineage>
        <taxon>Eukaryota</taxon>
        <taxon>Viridiplantae</taxon>
        <taxon>Chlorophyta</taxon>
        <taxon>core chlorophytes</taxon>
        <taxon>Chlorodendrophyceae</taxon>
        <taxon>Chlorodendrales</taxon>
        <taxon>Chlorodendraceae</taxon>
        <taxon>Tetraselmis</taxon>
    </lineage>
</organism>
<evidence type="ECO:0000313" key="1">
    <source>
        <dbReference type="EMBL" id="JAC78871.1"/>
    </source>
</evidence>
<feature type="non-terminal residue" evidence="1">
    <location>
        <position position="81"/>
    </location>
</feature>
<protein>
    <submittedName>
        <fullName evidence="1">Uncharacterized protein</fullName>
    </submittedName>
</protein>
<name>A0A061S7V7_9CHLO</name>
<reference evidence="1" key="1">
    <citation type="submission" date="2014-05" db="EMBL/GenBank/DDBJ databases">
        <title>The transcriptome of the halophilic microalga Tetraselmis sp. GSL018 isolated from the Great Salt Lake, Utah.</title>
        <authorList>
            <person name="Jinkerson R.E."/>
            <person name="D'Adamo S."/>
            <person name="Posewitz M.C."/>
        </authorList>
    </citation>
    <scope>NUCLEOTIDE SEQUENCE</scope>
    <source>
        <strain evidence="1">GSL018</strain>
    </source>
</reference>
<proteinExistence type="predicted"/>